<name>A0A839T6T2_AZOMA</name>
<organism evidence="1 2">
    <name type="scientific">Azomonas macrocytogenes</name>
    <name type="common">Azotobacter macrocytogenes</name>
    <dbReference type="NCBI Taxonomy" id="69962"/>
    <lineage>
        <taxon>Bacteria</taxon>
        <taxon>Pseudomonadati</taxon>
        <taxon>Pseudomonadota</taxon>
        <taxon>Gammaproteobacteria</taxon>
        <taxon>Pseudomonadales</taxon>
        <taxon>Pseudomonadaceae</taxon>
        <taxon>Azomonas</taxon>
    </lineage>
</organism>
<keyword evidence="2" id="KW-1185">Reference proteome</keyword>
<proteinExistence type="predicted"/>
<accession>A0A839T6T2</accession>
<protein>
    <submittedName>
        <fullName evidence="1">Uncharacterized protein</fullName>
    </submittedName>
</protein>
<dbReference type="EMBL" id="JACHXI010000028">
    <property type="protein sequence ID" value="MBB3105191.1"/>
    <property type="molecule type" value="Genomic_DNA"/>
</dbReference>
<sequence length="30" mass="3612">MEFAKRLKSLLPHRNHNHQVSVELSSIYYN</sequence>
<evidence type="ECO:0000313" key="2">
    <source>
        <dbReference type="Proteomes" id="UP000549250"/>
    </source>
</evidence>
<evidence type="ECO:0000313" key="1">
    <source>
        <dbReference type="EMBL" id="MBB3105191.1"/>
    </source>
</evidence>
<gene>
    <name evidence="1" type="ORF">FHR87_003626</name>
</gene>
<comment type="caution">
    <text evidence="1">The sequence shown here is derived from an EMBL/GenBank/DDBJ whole genome shotgun (WGS) entry which is preliminary data.</text>
</comment>
<dbReference type="AlphaFoldDB" id="A0A839T6T2"/>
<dbReference type="Proteomes" id="UP000549250">
    <property type="component" value="Unassembled WGS sequence"/>
</dbReference>
<reference evidence="1 2" key="1">
    <citation type="submission" date="2020-08" db="EMBL/GenBank/DDBJ databases">
        <title>Genomic Encyclopedia of Type Strains, Phase III (KMG-III): the genomes of soil and plant-associated and newly described type strains.</title>
        <authorList>
            <person name="Whitman W."/>
        </authorList>
    </citation>
    <scope>NUCLEOTIDE SEQUENCE [LARGE SCALE GENOMIC DNA]</scope>
    <source>
        <strain evidence="1 2">CECT 4462</strain>
    </source>
</reference>